<organism evidence="2 3">
    <name type="scientific">Hymenobacter luteus</name>
    <dbReference type="NCBI Taxonomy" id="1411122"/>
    <lineage>
        <taxon>Bacteria</taxon>
        <taxon>Pseudomonadati</taxon>
        <taxon>Bacteroidota</taxon>
        <taxon>Cytophagia</taxon>
        <taxon>Cytophagales</taxon>
        <taxon>Hymenobacteraceae</taxon>
        <taxon>Hymenobacter</taxon>
    </lineage>
</organism>
<keyword evidence="3" id="KW-1185">Reference proteome</keyword>
<evidence type="ECO:0000256" key="1">
    <source>
        <dbReference type="SAM" id="Phobius"/>
    </source>
</evidence>
<feature type="transmembrane region" description="Helical" evidence="1">
    <location>
        <begin position="12"/>
        <end position="36"/>
    </location>
</feature>
<keyword evidence="1" id="KW-0472">Membrane</keyword>
<comment type="caution">
    <text evidence="2">The sequence shown here is derived from an EMBL/GenBank/DDBJ whole genome shotgun (WGS) entry which is preliminary data.</text>
</comment>
<dbReference type="AlphaFoldDB" id="A0A7W9T522"/>
<sequence>MIDLLGTLKAFWHWLGSLLLDGLLADLFAWLAEWLFP</sequence>
<reference evidence="2 3" key="1">
    <citation type="submission" date="2020-08" db="EMBL/GenBank/DDBJ databases">
        <title>Genomic Encyclopedia of Type Strains, Phase IV (KMG-IV): sequencing the most valuable type-strain genomes for metagenomic binning, comparative biology and taxonomic classification.</title>
        <authorList>
            <person name="Goeker M."/>
        </authorList>
    </citation>
    <scope>NUCLEOTIDE SEQUENCE [LARGE SCALE GENOMIC DNA]</scope>
    <source>
        <strain evidence="2 3">DSM 26718</strain>
    </source>
</reference>
<name>A0A7W9T522_9BACT</name>
<keyword evidence="1" id="KW-1133">Transmembrane helix</keyword>
<evidence type="ECO:0000313" key="2">
    <source>
        <dbReference type="EMBL" id="MBB6060903.1"/>
    </source>
</evidence>
<proteinExistence type="predicted"/>
<gene>
    <name evidence="2" type="ORF">HNQ93_003779</name>
</gene>
<protein>
    <submittedName>
        <fullName evidence="2">Uncharacterized protein</fullName>
    </submittedName>
</protein>
<accession>A0A7W9T522</accession>
<keyword evidence="1" id="KW-0812">Transmembrane</keyword>
<evidence type="ECO:0000313" key="3">
    <source>
        <dbReference type="Proteomes" id="UP000532746"/>
    </source>
</evidence>
<dbReference type="EMBL" id="JACHGG010000007">
    <property type="protein sequence ID" value="MBB6060903.1"/>
    <property type="molecule type" value="Genomic_DNA"/>
</dbReference>
<dbReference type="Proteomes" id="UP000532746">
    <property type="component" value="Unassembled WGS sequence"/>
</dbReference>